<keyword evidence="3" id="KW-1185">Reference proteome</keyword>
<evidence type="ECO:0000313" key="2">
    <source>
        <dbReference type="EMBL" id="OBQ46430.1"/>
    </source>
</evidence>
<name>A0A1B7XAU8_9BACT</name>
<evidence type="ECO:0000256" key="1">
    <source>
        <dbReference type="SAM" id="SignalP"/>
    </source>
</evidence>
<feature type="signal peptide" evidence="1">
    <location>
        <begin position="1"/>
        <end position="28"/>
    </location>
</feature>
<comment type="caution">
    <text evidence="2">The sequence shown here is derived from an EMBL/GenBank/DDBJ whole genome shotgun (WGS) entry which is preliminary data.</text>
</comment>
<reference evidence="2 3" key="1">
    <citation type="submission" date="2015-01" db="EMBL/GenBank/DDBJ databases">
        <title>Desulfovibrio sp. JC271 draft genome sequence.</title>
        <authorList>
            <person name="Shivani Y."/>
            <person name="Subhash Y."/>
            <person name="Sasikala C."/>
            <person name="Ramana C.V."/>
        </authorList>
    </citation>
    <scope>NUCLEOTIDE SEQUENCE [LARGE SCALE GENOMIC DNA]</scope>
    <source>
        <strain evidence="2 3">JC271</strain>
    </source>
</reference>
<gene>
    <name evidence="2" type="ORF">SP90_12490</name>
</gene>
<dbReference type="RefSeq" id="WP_066856741.1">
    <property type="nucleotide sequence ID" value="NZ_JXMS01000024.1"/>
</dbReference>
<organism evidence="2 3">
    <name type="scientific">Halodesulfovibrio spirochaetisodalis</name>
    <dbReference type="NCBI Taxonomy" id="1560234"/>
    <lineage>
        <taxon>Bacteria</taxon>
        <taxon>Pseudomonadati</taxon>
        <taxon>Thermodesulfobacteriota</taxon>
        <taxon>Desulfovibrionia</taxon>
        <taxon>Desulfovibrionales</taxon>
        <taxon>Desulfovibrionaceae</taxon>
        <taxon>Halodesulfovibrio</taxon>
    </lineage>
</organism>
<evidence type="ECO:0000313" key="3">
    <source>
        <dbReference type="Proteomes" id="UP000091979"/>
    </source>
</evidence>
<dbReference type="OrthoDB" id="10005711at2"/>
<dbReference type="PATRIC" id="fig|1560234.3.peg.1600"/>
<protein>
    <submittedName>
        <fullName evidence="2">Uncharacterized protein</fullName>
    </submittedName>
</protein>
<sequence length="119" mass="12827">MVRAKIIACNIAALVVLVALVLPTAVKAQTVQVTDNVVVVEKIEVLDETQCSSCPPCPVMTVPCNQIAIKKVLREAADCKIVVPRTRPCYTGMPCGTSPCAGRFVPPCGRWWAPKGYMK</sequence>
<feature type="chain" id="PRO_5008600470" evidence="1">
    <location>
        <begin position="29"/>
        <end position="119"/>
    </location>
</feature>
<dbReference type="AlphaFoldDB" id="A0A1B7XAU8"/>
<dbReference type="EMBL" id="JXMS01000024">
    <property type="protein sequence ID" value="OBQ46430.1"/>
    <property type="molecule type" value="Genomic_DNA"/>
</dbReference>
<proteinExistence type="predicted"/>
<accession>A0A1B7XAU8</accession>
<dbReference type="Proteomes" id="UP000091979">
    <property type="component" value="Unassembled WGS sequence"/>
</dbReference>
<keyword evidence="1" id="KW-0732">Signal</keyword>